<dbReference type="WBParaSite" id="SVE_1250500.1">
    <property type="protein sequence ID" value="SVE_1250500.1"/>
    <property type="gene ID" value="SVE_1250500"/>
</dbReference>
<keyword evidence="1" id="KW-1185">Reference proteome</keyword>
<dbReference type="STRING" id="75913.A0A0K0FRH5"/>
<evidence type="ECO:0000313" key="1">
    <source>
        <dbReference type="Proteomes" id="UP000035680"/>
    </source>
</evidence>
<reference evidence="2" key="2">
    <citation type="submission" date="2015-08" db="UniProtKB">
        <authorList>
            <consortium name="WormBaseParasite"/>
        </authorList>
    </citation>
    <scope>IDENTIFICATION</scope>
</reference>
<dbReference type="AlphaFoldDB" id="A0A0K0FRH5"/>
<dbReference type="Proteomes" id="UP000035680">
    <property type="component" value="Unassembled WGS sequence"/>
</dbReference>
<proteinExistence type="predicted"/>
<reference evidence="1" key="1">
    <citation type="submission" date="2014-07" db="EMBL/GenBank/DDBJ databases">
        <authorList>
            <person name="Martin A.A"/>
            <person name="De Silva N."/>
        </authorList>
    </citation>
    <scope>NUCLEOTIDE SEQUENCE</scope>
</reference>
<name>A0A0K0FRH5_STRVS</name>
<sequence>MQDGGLDNKELYSIGFYSKQLKFSSFIPAIQLELKALLISLYHFKQVTLGCQISCYVDHKLLIELIANGGVQSQLLLKYCSILNECAGIKIFYLQGCKKIIADTLSRACIRRITTRSLSKSINKNSNLHVSNGNVSNNHVGYDCVANDFDRNVEDMVAPNVIQGQATDLSLILSKAANELKSEYWR</sequence>
<protein>
    <submittedName>
        <fullName evidence="2">RT_RNaseH domain-containing protein</fullName>
    </submittedName>
</protein>
<organism evidence="1 2">
    <name type="scientific">Strongyloides venezuelensis</name>
    <name type="common">Threadworm</name>
    <dbReference type="NCBI Taxonomy" id="75913"/>
    <lineage>
        <taxon>Eukaryota</taxon>
        <taxon>Metazoa</taxon>
        <taxon>Ecdysozoa</taxon>
        <taxon>Nematoda</taxon>
        <taxon>Chromadorea</taxon>
        <taxon>Rhabditida</taxon>
        <taxon>Tylenchina</taxon>
        <taxon>Panagrolaimomorpha</taxon>
        <taxon>Strongyloidoidea</taxon>
        <taxon>Strongyloididae</taxon>
        <taxon>Strongyloides</taxon>
    </lineage>
</organism>
<evidence type="ECO:0000313" key="2">
    <source>
        <dbReference type="WBParaSite" id="SVE_1250500.1"/>
    </source>
</evidence>
<accession>A0A0K0FRH5</accession>